<keyword evidence="2" id="KW-1185">Reference proteome</keyword>
<comment type="caution">
    <text evidence="1">The sequence shown here is derived from an EMBL/GenBank/DDBJ whole genome shotgun (WGS) entry which is preliminary data.</text>
</comment>
<organism evidence="1 2">
    <name type="scientific">Limnobacter humi</name>
    <dbReference type="NCBI Taxonomy" id="1778671"/>
    <lineage>
        <taxon>Bacteria</taxon>
        <taxon>Pseudomonadati</taxon>
        <taxon>Pseudomonadota</taxon>
        <taxon>Betaproteobacteria</taxon>
        <taxon>Burkholderiales</taxon>
        <taxon>Burkholderiaceae</taxon>
        <taxon>Limnobacter</taxon>
    </lineage>
</organism>
<sequence>MNLNKSDKLPTIELLEERRTAIFEDWSILRDALPAVFDLQASAFLGSTVSLSANDWQTDLFRIFKQSIETTAMQRGVARWAGPISRRAVN</sequence>
<dbReference type="EMBL" id="JANIGO010000001">
    <property type="protein sequence ID" value="MCQ8895725.1"/>
    <property type="molecule type" value="Genomic_DNA"/>
</dbReference>
<protein>
    <submittedName>
        <fullName evidence="1">Uncharacterized protein</fullName>
    </submittedName>
</protein>
<name>A0ABT1WDX3_9BURK</name>
<accession>A0ABT1WDX3</accession>
<reference evidence="1 2" key="1">
    <citation type="submission" date="2022-07" db="EMBL/GenBank/DDBJ databases">
        <authorList>
            <person name="Xamxidin M."/>
            <person name="Wu M."/>
        </authorList>
    </citation>
    <scope>NUCLEOTIDE SEQUENCE [LARGE SCALE GENOMIC DNA]</scope>
    <source>
        <strain evidence="1 2">NBRC 111650</strain>
    </source>
</reference>
<evidence type="ECO:0000313" key="1">
    <source>
        <dbReference type="EMBL" id="MCQ8895725.1"/>
    </source>
</evidence>
<dbReference type="Proteomes" id="UP001204142">
    <property type="component" value="Unassembled WGS sequence"/>
</dbReference>
<evidence type="ECO:0000313" key="2">
    <source>
        <dbReference type="Proteomes" id="UP001204142"/>
    </source>
</evidence>
<gene>
    <name evidence="1" type="ORF">NQT62_04615</name>
</gene>
<proteinExistence type="predicted"/>